<dbReference type="OrthoDB" id="7743108at2759"/>
<dbReference type="PROSITE" id="PS51406">
    <property type="entry name" value="FIBRINOGEN_C_2"/>
    <property type="match status" value="1"/>
</dbReference>
<dbReference type="InterPro" id="IPR002181">
    <property type="entry name" value="Fibrinogen_a/b/g_C_dom"/>
</dbReference>
<evidence type="ECO:0000313" key="4">
    <source>
        <dbReference type="EMBL" id="KFB48572.1"/>
    </source>
</evidence>
<proteinExistence type="predicted"/>
<dbReference type="EnsemblMetazoa" id="ASIC016885-RA">
    <property type="protein sequence ID" value="ASIC016885-PA"/>
    <property type="gene ID" value="ASIC016885"/>
</dbReference>
<sequence>MKIIVLIVIGGLLAGETHYVDAAEADFHGFYFELLLTHLDAFEARVQGQLSTLAEQINDLKSEVTRTTKEIETKVDNTEAIMKKLTIQQKVSTSALRIELLTLKANIVRECTNKEVFSTMIEQQAMQVVRRIERSTVVSGTQQLFVDSQEFNVYVDSTNEHGFGGGWIVFQRRFDGSENFSRGWQEYVNGFGSIRGEHWLGLEPLYQILQTARHELLIVLEDYDGTIGYEHYDNFTLGDMNTSYEISSLGSYVGNAGRSFFPHLHGVFSTYDDDFQDCAKKNAGGWWFTQDNGCKNRFITG</sequence>
<dbReference type="InterPro" id="IPR036056">
    <property type="entry name" value="Fibrinogen-like_C"/>
</dbReference>
<dbReference type="VEuPathDB" id="VectorBase:ASIC016885"/>
<evidence type="ECO:0000313" key="6">
    <source>
        <dbReference type="Proteomes" id="UP000030765"/>
    </source>
</evidence>
<name>A0A084WEC8_ANOSI</name>
<dbReference type="VEuPathDB" id="VectorBase:ASIS022166"/>
<dbReference type="PANTHER" id="PTHR19143">
    <property type="entry name" value="FIBRINOGEN/TENASCIN/ANGIOPOEITIN"/>
    <property type="match status" value="1"/>
</dbReference>
<gene>
    <name evidence="4" type="ORF">ZHAS_00016885</name>
</gene>
<reference evidence="4 6" key="1">
    <citation type="journal article" date="2014" name="BMC Genomics">
        <title>Genome sequence of Anopheles sinensis provides insight into genetics basis of mosquito competence for malaria parasites.</title>
        <authorList>
            <person name="Zhou D."/>
            <person name="Zhang D."/>
            <person name="Ding G."/>
            <person name="Shi L."/>
            <person name="Hou Q."/>
            <person name="Ye Y."/>
            <person name="Xu Y."/>
            <person name="Zhou H."/>
            <person name="Xiong C."/>
            <person name="Li S."/>
            <person name="Yu J."/>
            <person name="Hong S."/>
            <person name="Yu X."/>
            <person name="Zou P."/>
            <person name="Chen C."/>
            <person name="Chang X."/>
            <person name="Wang W."/>
            <person name="Lv Y."/>
            <person name="Sun Y."/>
            <person name="Ma L."/>
            <person name="Shen B."/>
            <person name="Zhu C."/>
        </authorList>
    </citation>
    <scope>NUCLEOTIDE SEQUENCE [LARGE SCALE GENOMIC DNA]</scope>
</reference>
<evidence type="ECO:0000259" key="3">
    <source>
        <dbReference type="PROSITE" id="PS51406"/>
    </source>
</evidence>
<dbReference type="InterPro" id="IPR014716">
    <property type="entry name" value="Fibrinogen_a/b/g_C_1"/>
</dbReference>
<dbReference type="Proteomes" id="UP000030765">
    <property type="component" value="Unassembled WGS sequence"/>
</dbReference>
<protein>
    <submittedName>
        <fullName evidence="4">AGAP012000-PA-like protein</fullName>
    </submittedName>
    <submittedName>
        <fullName evidence="5">Fibrinogen C-terminal domain-containing protein</fullName>
    </submittedName>
</protein>
<dbReference type="PANTHER" id="PTHR19143:SF327">
    <property type="entry name" value="FI21813P1-RELATED"/>
    <property type="match status" value="1"/>
</dbReference>
<organism evidence="4">
    <name type="scientific">Anopheles sinensis</name>
    <name type="common">Mosquito</name>
    <dbReference type="NCBI Taxonomy" id="74873"/>
    <lineage>
        <taxon>Eukaryota</taxon>
        <taxon>Metazoa</taxon>
        <taxon>Ecdysozoa</taxon>
        <taxon>Arthropoda</taxon>
        <taxon>Hexapoda</taxon>
        <taxon>Insecta</taxon>
        <taxon>Pterygota</taxon>
        <taxon>Neoptera</taxon>
        <taxon>Endopterygota</taxon>
        <taxon>Diptera</taxon>
        <taxon>Nematocera</taxon>
        <taxon>Culicoidea</taxon>
        <taxon>Culicidae</taxon>
        <taxon>Anophelinae</taxon>
        <taxon>Anopheles</taxon>
    </lineage>
</organism>
<dbReference type="Gene3D" id="3.90.215.10">
    <property type="entry name" value="Gamma Fibrinogen, chain A, domain 1"/>
    <property type="match status" value="1"/>
</dbReference>
<accession>A0A084WEC8</accession>
<evidence type="ECO:0000256" key="2">
    <source>
        <dbReference type="SAM" id="SignalP"/>
    </source>
</evidence>
<evidence type="ECO:0000256" key="1">
    <source>
        <dbReference type="SAM" id="Coils"/>
    </source>
</evidence>
<dbReference type="AlphaFoldDB" id="A0A084WEC8"/>
<feature type="coiled-coil region" evidence="1">
    <location>
        <begin position="43"/>
        <end position="77"/>
    </location>
</feature>
<feature type="domain" description="Fibrinogen C-terminal" evidence="3">
    <location>
        <begin position="116"/>
        <end position="301"/>
    </location>
</feature>
<feature type="chain" id="PRO_5001784918" evidence="2">
    <location>
        <begin position="23"/>
        <end position="301"/>
    </location>
</feature>
<feature type="signal peptide" evidence="2">
    <location>
        <begin position="1"/>
        <end position="22"/>
    </location>
</feature>
<dbReference type="InterPro" id="IPR050373">
    <property type="entry name" value="Fibrinogen_C-term_domain"/>
</dbReference>
<keyword evidence="2" id="KW-0732">Signal</keyword>
<dbReference type="STRING" id="74873.A0A084WEC8"/>
<dbReference type="SMART" id="SM00186">
    <property type="entry name" value="FBG"/>
    <property type="match status" value="1"/>
</dbReference>
<evidence type="ECO:0000313" key="5">
    <source>
        <dbReference type="EnsemblMetazoa" id="ASIC016885-PA"/>
    </source>
</evidence>
<keyword evidence="1" id="KW-0175">Coiled coil</keyword>
<dbReference type="SUPFAM" id="SSF56496">
    <property type="entry name" value="Fibrinogen C-terminal domain-like"/>
    <property type="match status" value="1"/>
</dbReference>
<dbReference type="Pfam" id="PF00147">
    <property type="entry name" value="Fibrinogen_C"/>
    <property type="match status" value="1"/>
</dbReference>
<keyword evidence="6" id="KW-1185">Reference proteome</keyword>
<reference evidence="5" key="2">
    <citation type="submission" date="2020-05" db="UniProtKB">
        <authorList>
            <consortium name="EnsemblMetazoa"/>
        </authorList>
    </citation>
    <scope>IDENTIFICATION</scope>
</reference>
<dbReference type="GO" id="GO:0005615">
    <property type="term" value="C:extracellular space"/>
    <property type="evidence" value="ECO:0007669"/>
    <property type="project" value="TreeGrafter"/>
</dbReference>
<dbReference type="EMBL" id="ATLV01023201">
    <property type="status" value="NOT_ANNOTATED_CDS"/>
    <property type="molecule type" value="Genomic_DNA"/>
</dbReference>
<dbReference type="EMBL" id="KE525341">
    <property type="protein sequence ID" value="KFB48572.1"/>
    <property type="molecule type" value="Genomic_DNA"/>
</dbReference>